<gene>
    <name evidence="9" type="ORF">HPBE_LOCUS4976</name>
</gene>
<feature type="compositionally biased region" description="Basic and acidic residues" evidence="8">
    <location>
        <begin position="14"/>
        <end position="32"/>
    </location>
</feature>
<dbReference type="OrthoDB" id="448446at2759"/>
<feature type="compositionally biased region" description="Acidic residues" evidence="8">
    <location>
        <begin position="40"/>
        <end position="56"/>
    </location>
</feature>
<sequence>MSMTFKMADESESDFEHEFHERDKKASHRGMDKPATSMEMAEDEEEEDGEEEDEFSLEMADLPLGKVREMKEKLGLKLFNKAYFGTKADDKDKERQKRQAALFQHRGQHRPKEISSKRPVSTFRPLYQNLSTGKKWDPRFDIRAGEFKERCFEDNYSFLDDLRRQEREVSILAMAVVKRSAIRRMDNREKTKAEKKLKQETYKELRQENIDRMMRGERPVFKTKAKVRLMHMEKKFDQLKKDNKLENYMKRRAKKEAHREVKKKPSFEHQYGYQ</sequence>
<keyword evidence="4 6" id="KW-0698">rRNA processing</keyword>
<dbReference type="EMBL" id="UZAH01025391">
    <property type="protein sequence ID" value="VDO62999.1"/>
    <property type="molecule type" value="Genomic_DNA"/>
</dbReference>
<organism evidence="9">
    <name type="scientific">Heligmosomoides polygyrus</name>
    <name type="common">Parasitic roundworm</name>
    <dbReference type="NCBI Taxonomy" id="6339"/>
    <lineage>
        <taxon>Eukaryota</taxon>
        <taxon>Metazoa</taxon>
        <taxon>Ecdysozoa</taxon>
        <taxon>Nematoda</taxon>
        <taxon>Chromadorea</taxon>
        <taxon>Rhabditida</taxon>
        <taxon>Rhabditina</taxon>
        <taxon>Rhabditomorpha</taxon>
        <taxon>Strongyloidea</taxon>
        <taxon>Heligmosomidae</taxon>
        <taxon>Heligmosomoides</taxon>
    </lineage>
</organism>
<name>A0A3P7XAN9_HELPZ</name>
<dbReference type="PANTHER" id="PTHR21738:SF0">
    <property type="entry name" value="RIBOSOMAL RNA PROCESSING PROTEIN 36 HOMOLOG"/>
    <property type="match status" value="1"/>
</dbReference>
<evidence type="ECO:0000256" key="7">
    <source>
        <dbReference type="SAM" id="Coils"/>
    </source>
</evidence>
<dbReference type="GO" id="GO:0005730">
    <property type="term" value="C:nucleolus"/>
    <property type="evidence" value="ECO:0007669"/>
    <property type="project" value="UniProtKB-SubCell"/>
</dbReference>
<reference evidence="9" key="1">
    <citation type="submission" date="2018-11" db="EMBL/GenBank/DDBJ databases">
        <authorList>
            <consortium name="Pathogen Informatics"/>
        </authorList>
    </citation>
    <scope>NUCLEOTIDE SEQUENCE [LARGE SCALE GENOMIC DNA]</scope>
</reference>
<protein>
    <recommendedName>
        <fullName evidence="6">rRNA biogenesis protein RRP36</fullName>
    </recommendedName>
</protein>
<feature type="region of interest" description="Disordered" evidence="8">
    <location>
        <begin position="252"/>
        <end position="274"/>
    </location>
</feature>
<keyword evidence="7" id="KW-0175">Coiled coil</keyword>
<evidence type="ECO:0000256" key="5">
    <source>
        <dbReference type="ARBA" id="ARBA00023242"/>
    </source>
</evidence>
<comment type="similarity">
    <text evidence="2 6">Belongs to the RRP36 family.</text>
</comment>
<comment type="subunit">
    <text evidence="6">Associates with 90S and pre-40S pre-ribosomal particles.</text>
</comment>
<dbReference type="GO" id="GO:0000462">
    <property type="term" value="P:maturation of SSU-rRNA from tricistronic rRNA transcript (SSU-rRNA, 5.8S rRNA, LSU-rRNA)"/>
    <property type="evidence" value="ECO:0007669"/>
    <property type="project" value="TreeGrafter"/>
</dbReference>
<feature type="compositionally biased region" description="Basic and acidic residues" evidence="8">
    <location>
        <begin position="257"/>
        <end position="267"/>
    </location>
</feature>
<comment type="function">
    <text evidence="6">Component of the 90S pre-ribosome involved in the maturation of rRNAs. Required for early cleavages of the pre-RNAs in the 40S ribosomal subunit maturation pathway.</text>
</comment>
<proteinExistence type="inferred from homology"/>
<comment type="subcellular location">
    <subcellularLocation>
        <location evidence="1 6">Nucleus</location>
        <location evidence="1 6">Nucleolus</location>
    </subcellularLocation>
</comment>
<feature type="region of interest" description="Disordered" evidence="8">
    <location>
        <begin position="89"/>
        <end position="121"/>
    </location>
</feature>
<evidence type="ECO:0000256" key="2">
    <source>
        <dbReference type="ARBA" id="ARBA00009418"/>
    </source>
</evidence>
<feature type="region of interest" description="Disordered" evidence="8">
    <location>
        <begin position="1"/>
        <end position="57"/>
    </location>
</feature>
<feature type="coiled-coil region" evidence="7">
    <location>
        <begin position="188"/>
        <end position="242"/>
    </location>
</feature>
<dbReference type="InterPro" id="IPR009292">
    <property type="entry name" value="RRP36"/>
</dbReference>
<evidence type="ECO:0000256" key="8">
    <source>
        <dbReference type="SAM" id="MobiDB-lite"/>
    </source>
</evidence>
<dbReference type="AlphaFoldDB" id="A0A3P7XAN9"/>
<evidence type="ECO:0000256" key="6">
    <source>
        <dbReference type="RuleBase" id="RU368027"/>
    </source>
</evidence>
<dbReference type="Pfam" id="PF06102">
    <property type="entry name" value="RRP36"/>
    <property type="match status" value="1"/>
</dbReference>
<evidence type="ECO:0000256" key="4">
    <source>
        <dbReference type="ARBA" id="ARBA00022552"/>
    </source>
</evidence>
<evidence type="ECO:0000256" key="3">
    <source>
        <dbReference type="ARBA" id="ARBA00022517"/>
    </source>
</evidence>
<accession>A0A3P7XAN9</accession>
<keyword evidence="6" id="KW-0687">Ribonucleoprotein</keyword>
<evidence type="ECO:0000256" key="1">
    <source>
        <dbReference type="ARBA" id="ARBA00004604"/>
    </source>
</evidence>
<keyword evidence="3 6" id="KW-0690">Ribosome biogenesis</keyword>
<keyword evidence="5 6" id="KW-0539">Nucleus</keyword>
<dbReference type="GO" id="GO:0030686">
    <property type="term" value="C:90S preribosome"/>
    <property type="evidence" value="ECO:0007669"/>
    <property type="project" value="TreeGrafter"/>
</dbReference>
<evidence type="ECO:0000313" key="9">
    <source>
        <dbReference type="EMBL" id="VDO62999.1"/>
    </source>
</evidence>
<dbReference type="PANTHER" id="PTHR21738">
    <property type="entry name" value="RIBOSOMAL RNA PROCESSING PROTEIN 36 HOMOLOG"/>
    <property type="match status" value="1"/>
</dbReference>